<dbReference type="KEGG" id="pspi:PS2015_465"/>
<evidence type="ECO:0000313" key="4">
    <source>
        <dbReference type="Proteomes" id="UP000065641"/>
    </source>
</evidence>
<dbReference type="AlphaFoldDB" id="A0A0S2KAY7"/>
<dbReference type="STRING" id="1249552.PS2015_465"/>
<keyword evidence="1" id="KW-0812">Transmembrane</keyword>
<protein>
    <submittedName>
        <fullName evidence="3">Sulfurtransferase</fullName>
    </submittedName>
</protein>
<reference evidence="3 4" key="1">
    <citation type="submission" date="2015-11" db="EMBL/GenBank/DDBJ databases">
        <authorList>
            <person name="Zhang Y."/>
            <person name="Guo Z."/>
        </authorList>
    </citation>
    <scope>NUCLEOTIDE SEQUENCE [LARGE SCALE GENOMIC DNA]</scope>
    <source>
        <strain evidence="3 4">KCTC 32221</strain>
    </source>
</reference>
<organism evidence="3 4">
    <name type="scientific">Pseudohongiella spirulinae</name>
    <dbReference type="NCBI Taxonomy" id="1249552"/>
    <lineage>
        <taxon>Bacteria</taxon>
        <taxon>Pseudomonadati</taxon>
        <taxon>Pseudomonadota</taxon>
        <taxon>Gammaproteobacteria</taxon>
        <taxon>Pseudomonadales</taxon>
        <taxon>Pseudohongiellaceae</taxon>
        <taxon>Pseudohongiella</taxon>
    </lineage>
</organism>
<name>A0A0S2KAY7_9GAMM</name>
<dbReference type="OrthoDB" id="9808735at2"/>
<keyword evidence="1" id="KW-0472">Membrane</keyword>
<dbReference type="GO" id="GO:0016740">
    <property type="term" value="F:transferase activity"/>
    <property type="evidence" value="ECO:0007669"/>
    <property type="project" value="UniProtKB-KW"/>
</dbReference>
<evidence type="ECO:0000259" key="2">
    <source>
        <dbReference type="PROSITE" id="PS50206"/>
    </source>
</evidence>
<feature type="domain" description="Rhodanese" evidence="2">
    <location>
        <begin position="47"/>
        <end position="137"/>
    </location>
</feature>
<dbReference type="RefSeq" id="WP_058020645.1">
    <property type="nucleotide sequence ID" value="NZ_CP013189.1"/>
</dbReference>
<gene>
    <name evidence="3" type="ORF">PS2015_465</name>
</gene>
<accession>A0A0S2KAY7</accession>
<dbReference type="SMART" id="SM00450">
    <property type="entry name" value="RHOD"/>
    <property type="match status" value="1"/>
</dbReference>
<dbReference type="EMBL" id="CP013189">
    <property type="protein sequence ID" value="ALO45151.1"/>
    <property type="molecule type" value="Genomic_DNA"/>
</dbReference>
<dbReference type="PROSITE" id="PS50206">
    <property type="entry name" value="RHODANESE_3"/>
    <property type="match status" value="1"/>
</dbReference>
<proteinExistence type="predicted"/>
<dbReference type="Proteomes" id="UP000065641">
    <property type="component" value="Chromosome"/>
</dbReference>
<dbReference type="PANTHER" id="PTHR43031">
    <property type="entry name" value="FAD-DEPENDENT OXIDOREDUCTASE"/>
    <property type="match status" value="1"/>
</dbReference>
<dbReference type="SUPFAM" id="SSF52821">
    <property type="entry name" value="Rhodanese/Cell cycle control phosphatase"/>
    <property type="match status" value="1"/>
</dbReference>
<dbReference type="InterPro" id="IPR001763">
    <property type="entry name" value="Rhodanese-like_dom"/>
</dbReference>
<dbReference type="PANTHER" id="PTHR43031:SF18">
    <property type="entry name" value="RHODANESE-RELATED SULFURTRANSFERASES"/>
    <property type="match status" value="1"/>
</dbReference>
<evidence type="ECO:0000256" key="1">
    <source>
        <dbReference type="SAM" id="Phobius"/>
    </source>
</evidence>
<evidence type="ECO:0000313" key="3">
    <source>
        <dbReference type="EMBL" id="ALO45151.1"/>
    </source>
</evidence>
<feature type="transmembrane region" description="Helical" evidence="1">
    <location>
        <begin position="12"/>
        <end position="28"/>
    </location>
</feature>
<dbReference type="Pfam" id="PF00581">
    <property type="entry name" value="Rhodanese"/>
    <property type="match status" value="1"/>
</dbReference>
<keyword evidence="1" id="KW-1133">Transmembrane helix</keyword>
<dbReference type="InterPro" id="IPR050229">
    <property type="entry name" value="GlpE_sulfurtransferase"/>
</dbReference>
<sequence length="138" mass="15318">MAQFIEFVGNHWILTGLWVALLAALLLHRSKTGSRAVGTQEAVMLINRKDGVVLDIRDKKEYEAGHIVDSLHIPAAKLKDRLAELEKFKSHPIIVVCKIGQHSSDSCKLLANAGFEQVVKLRGGMAEWRGQNLPVVQK</sequence>
<dbReference type="CDD" id="cd00158">
    <property type="entry name" value="RHOD"/>
    <property type="match status" value="1"/>
</dbReference>
<keyword evidence="4" id="KW-1185">Reference proteome</keyword>
<dbReference type="Gene3D" id="3.40.250.10">
    <property type="entry name" value="Rhodanese-like domain"/>
    <property type="match status" value="1"/>
</dbReference>
<dbReference type="InterPro" id="IPR036873">
    <property type="entry name" value="Rhodanese-like_dom_sf"/>
</dbReference>
<keyword evidence="3" id="KW-0808">Transferase</keyword>